<dbReference type="Proteomes" id="UP001165287">
    <property type="component" value="Unassembled WGS sequence"/>
</dbReference>
<accession>A0ABS7UWR0</accession>
<gene>
    <name evidence="1" type="ORF">K9V48_20055</name>
</gene>
<keyword evidence="2" id="KW-1185">Reference proteome</keyword>
<dbReference type="PANTHER" id="PTHR37804:SF1">
    <property type="entry name" value="CDAA REGULATORY PROTEIN CDAR"/>
    <property type="match status" value="1"/>
</dbReference>
<name>A0ABS7UWR0_9BACI</name>
<organism evidence="1 2">
    <name type="scientific">Metabacillus rhizolycopersici</name>
    <dbReference type="NCBI Taxonomy" id="2875709"/>
    <lineage>
        <taxon>Bacteria</taxon>
        <taxon>Bacillati</taxon>
        <taxon>Bacillota</taxon>
        <taxon>Bacilli</taxon>
        <taxon>Bacillales</taxon>
        <taxon>Bacillaceae</taxon>
        <taxon>Metabacillus</taxon>
    </lineage>
</organism>
<dbReference type="RefSeq" id="WP_224140931.1">
    <property type="nucleotide sequence ID" value="NZ_JAIQUM010000057.1"/>
</dbReference>
<proteinExistence type="predicted"/>
<dbReference type="InterPro" id="IPR053154">
    <property type="entry name" value="c-di-AMP_regulator"/>
</dbReference>
<reference evidence="1" key="1">
    <citation type="submission" date="2024-05" db="EMBL/GenBank/DDBJ databases">
        <title>Metabacillus sp. nov., isolated from the rhizosphere soil of tomato plants.</title>
        <authorList>
            <person name="Ma R."/>
        </authorList>
    </citation>
    <scope>NUCLEOTIDE SEQUENCE</scope>
    <source>
        <strain evidence="1">DBTR6</strain>
    </source>
</reference>
<evidence type="ECO:0000313" key="2">
    <source>
        <dbReference type="Proteomes" id="UP001165287"/>
    </source>
</evidence>
<dbReference type="InterPro" id="IPR012505">
    <property type="entry name" value="YbbR"/>
</dbReference>
<sequence>MDKLIDNRWVMRVFALFLALMLYAIVNIESGSSVNKPPTPLTQSPVADKAIVTDVPVVTYFDQENLVVTGVPEAVNVTLEGATSSLTKARQLKDFEIYADLTNLSIGTHRVNLKYKNLSEDLKASITPSAITVSIEEKVAKDFPVKVDLLNEDKIKEGYTPDQPIVNPNSIRVTASKDVIDKILSARATVSLENIKETMNKESLITIYDRDGNVLPVEVEPSVVDITVPIKSPSKVLPFKITREGELGQGLSVFSIEPKPNEITVYGPLDILDKLEFIDGVKVDLSKIKEDTVLEVDVPIPEGATKVNPEKLEIEVDIEKQEEKLFTDKTVTQVGLSEGKILEFVNPETGSLDVKVYGAPSVIEDIKPEDIELYINLTDLSDGEQEVNVEVNGPQNITWSLQQEKVKVKISSAS</sequence>
<dbReference type="EMBL" id="JAIQUM010000057">
    <property type="protein sequence ID" value="MBZ5752474.1"/>
    <property type="molecule type" value="Genomic_DNA"/>
</dbReference>
<evidence type="ECO:0000313" key="1">
    <source>
        <dbReference type="EMBL" id="MBZ5752474.1"/>
    </source>
</evidence>
<dbReference type="Gene3D" id="2.170.120.40">
    <property type="entry name" value="YbbR-like domain"/>
    <property type="match status" value="2"/>
</dbReference>
<dbReference type="Pfam" id="PF07949">
    <property type="entry name" value="YbbR"/>
    <property type="match status" value="4"/>
</dbReference>
<protein>
    <submittedName>
        <fullName evidence="1">YbbR-like domain-containing protein</fullName>
    </submittedName>
</protein>
<comment type="caution">
    <text evidence="1">The sequence shown here is derived from an EMBL/GenBank/DDBJ whole genome shotgun (WGS) entry which is preliminary data.</text>
</comment>
<dbReference type="PANTHER" id="PTHR37804">
    <property type="entry name" value="CDAA REGULATORY PROTEIN CDAR"/>
    <property type="match status" value="1"/>
</dbReference>
<dbReference type="Gene3D" id="2.170.120.30">
    <property type="match status" value="2"/>
</dbReference>